<evidence type="ECO:0008006" key="4">
    <source>
        <dbReference type="Google" id="ProtNLM"/>
    </source>
</evidence>
<sequence>MKIIKFFFLLLVIPFISNAQSLTSKDEVIAQMMLNPSDTLLWESYLGKTWVTMTIFEKEQCLELSKRFDDKLKEQLTTLEKKKQNSFTDSFDSEVDSIEMSSEKLLQQDVLAEERALQKAATDAAKASVAELKELSQNLKQNLPIIVDMIKNKTKDLGIEYQPYSSETSEEVIAWLKNYGQLIYQTTYNNILNAGDNVGKE</sequence>
<dbReference type="OrthoDB" id="978292at2"/>
<evidence type="ECO:0000256" key="1">
    <source>
        <dbReference type="SAM" id="SignalP"/>
    </source>
</evidence>
<keyword evidence="1" id="KW-0732">Signal</keyword>
<evidence type="ECO:0000313" key="3">
    <source>
        <dbReference type="Proteomes" id="UP000179797"/>
    </source>
</evidence>
<name>A0A1S1YW43_FLAPC</name>
<gene>
    <name evidence="2" type="ORF">NH26_02165</name>
</gene>
<proteinExistence type="predicted"/>
<dbReference type="EMBL" id="JRYR02000001">
    <property type="protein sequence ID" value="OHX65241.1"/>
    <property type="molecule type" value="Genomic_DNA"/>
</dbReference>
<feature type="signal peptide" evidence="1">
    <location>
        <begin position="1"/>
        <end position="19"/>
    </location>
</feature>
<evidence type="ECO:0000313" key="2">
    <source>
        <dbReference type="EMBL" id="OHX65241.1"/>
    </source>
</evidence>
<dbReference type="AlphaFoldDB" id="A0A1S1YW43"/>
<dbReference type="RefSeq" id="WP_044223741.1">
    <property type="nucleotide sequence ID" value="NZ_JRYR02000001.1"/>
</dbReference>
<accession>A0A1S1YW43</accession>
<protein>
    <recommendedName>
        <fullName evidence="4">DUF5667 domain-containing protein</fullName>
    </recommendedName>
</protein>
<feature type="chain" id="PRO_5010291299" description="DUF5667 domain-containing protein" evidence="1">
    <location>
        <begin position="20"/>
        <end position="201"/>
    </location>
</feature>
<dbReference type="STRING" id="915059.NH26_02165"/>
<organism evidence="2 3">
    <name type="scientific">Flammeovirga pacifica</name>
    <dbReference type="NCBI Taxonomy" id="915059"/>
    <lineage>
        <taxon>Bacteria</taxon>
        <taxon>Pseudomonadati</taxon>
        <taxon>Bacteroidota</taxon>
        <taxon>Cytophagia</taxon>
        <taxon>Cytophagales</taxon>
        <taxon>Flammeovirgaceae</taxon>
        <taxon>Flammeovirga</taxon>
    </lineage>
</organism>
<reference evidence="2 3" key="1">
    <citation type="journal article" date="2012" name="Int. J. Syst. Evol. Microbiol.">
        <title>Flammeovirga pacifica sp. nov., isolated from deep-sea sediment.</title>
        <authorList>
            <person name="Xu H."/>
            <person name="Fu Y."/>
            <person name="Yang N."/>
            <person name="Ding Z."/>
            <person name="Lai Q."/>
            <person name="Zeng R."/>
        </authorList>
    </citation>
    <scope>NUCLEOTIDE SEQUENCE [LARGE SCALE GENOMIC DNA]</scope>
    <source>
        <strain evidence="3">DSM 24597 / LMG 26175 / WPAGA1</strain>
    </source>
</reference>
<dbReference type="Proteomes" id="UP000179797">
    <property type="component" value="Unassembled WGS sequence"/>
</dbReference>
<comment type="caution">
    <text evidence="2">The sequence shown here is derived from an EMBL/GenBank/DDBJ whole genome shotgun (WGS) entry which is preliminary data.</text>
</comment>
<keyword evidence="3" id="KW-1185">Reference proteome</keyword>